<dbReference type="SUPFAM" id="SSF81383">
    <property type="entry name" value="F-box domain"/>
    <property type="match status" value="1"/>
</dbReference>
<proteinExistence type="predicted"/>
<dbReference type="SMART" id="SM00256">
    <property type="entry name" value="FBOX"/>
    <property type="match status" value="1"/>
</dbReference>
<dbReference type="AlphaFoldDB" id="A0AAE1YMF4"/>
<reference evidence="2" key="2">
    <citation type="journal article" date="2024" name="Plant">
        <title>Genomic evolution and insights into agronomic trait innovations of Sesamum species.</title>
        <authorList>
            <person name="Miao H."/>
            <person name="Wang L."/>
            <person name="Qu L."/>
            <person name="Liu H."/>
            <person name="Sun Y."/>
            <person name="Le M."/>
            <person name="Wang Q."/>
            <person name="Wei S."/>
            <person name="Zheng Y."/>
            <person name="Lin W."/>
            <person name="Duan Y."/>
            <person name="Cao H."/>
            <person name="Xiong S."/>
            <person name="Wang X."/>
            <person name="Wei L."/>
            <person name="Li C."/>
            <person name="Ma Q."/>
            <person name="Ju M."/>
            <person name="Zhao R."/>
            <person name="Li G."/>
            <person name="Mu C."/>
            <person name="Tian Q."/>
            <person name="Mei H."/>
            <person name="Zhang T."/>
            <person name="Gao T."/>
            <person name="Zhang H."/>
        </authorList>
    </citation>
    <scope>NUCLEOTIDE SEQUENCE</scope>
    <source>
        <strain evidence="2">3651</strain>
    </source>
</reference>
<dbReference type="Proteomes" id="UP001293254">
    <property type="component" value="Unassembled WGS sequence"/>
</dbReference>
<dbReference type="PROSITE" id="PS50181">
    <property type="entry name" value="FBOX"/>
    <property type="match status" value="1"/>
</dbReference>
<evidence type="ECO:0000313" key="3">
    <source>
        <dbReference type="Proteomes" id="UP001293254"/>
    </source>
</evidence>
<organism evidence="2 3">
    <name type="scientific">Sesamum alatum</name>
    <dbReference type="NCBI Taxonomy" id="300844"/>
    <lineage>
        <taxon>Eukaryota</taxon>
        <taxon>Viridiplantae</taxon>
        <taxon>Streptophyta</taxon>
        <taxon>Embryophyta</taxon>
        <taxon>Tracheophyta</taxon>
        <taxon>Spermatophyta</taxon>
        <taxon>Magnoliopsida</taxon>
        <taxon>eudicotyledons</taxon>
        <taxon>Gunneridae</taxon>
        <taxon>Pentapetalae</taxon>
        <taxon>asterids</taxon>
        <taxon>lamiids</taxon>
        <taxon>Lamiales</taxon>
        <taxon>Pedaliaceae</taxon>
        <taxon>Sesamum</taxon>
    </lineage>
</organism>
<keyword evidence="3" id="KW-1185">Reference proteome</keyword>
<sequence>MKCLESSTCRLYLPRELLSEVLTRLPVKSLLRFKCVSKLWVDLINCPCFIRSHLDNSKRRGRINIKIGRGFSISNYFHTLHLDLGNGYKAEARNLTLPLDHHGLVAGTCNGLVCLLGPPHEPVVFWNPSTQQYRHGPLLESYECGFGYDQNSQDYKFVTVVTGNFHDRWQTCKIYSLKSSSWCYQHDFYNDLFLVSTLVFASSVVHWVYSNRFGDRGSIVAVDLGTNKAPRSLSFPPGPFQYRFVKNWKLDSLNDSLCALYYDYNQQVDVWMMKNADDKSWGKLFSLSASVDILSWSPGLVAYAEDGRKVLILNHGVLQWYDIEKEKVVNDVDVLGDGDGDADSDSSIHETFTFYESLVPL</sequence>
<dbReference type="EMBL" id="JACGWO010000003">
    <property type="protein sequence ID" value="KAK4432926.1"/>
    <property type="molecule type" value="Genomic_DNA"/>
</dbReference>
<dbReference type="PANTHER" id="PTHR31672">
    <property type="entry name" value="BNACNNG10540D PROTEIN"/>
    <property type="match status" value="1"/>
</dbReference>
<dbReference type="InterPro" id="IPR017451">
    <property type="entry name" value="F-box-assoc_interact_dom"/>
</dbReference>
<dbReference type="PANTHER" id="PTHR31672:SF13">
    <property type="entry name" value="F-BOX PROTEIN CPR30-LIKE"/>
    <property type="match status" value="1"/>
</dbReference>
<dbReference type="Pfam" id="PF07734">
    <property type="entry name" value="FBA_1"/>
    <property type="match status" value="1"/>
</dbReference>
<comment type="caution">
    <text evidence="2">The sequence shown here is derived from an EMBL/GenBank/DDBJ whole genome shotgun (WGS) entry which is preliminary data.</text>
</comment>
<dbReference type="InterPro" id="IPR036047">
    <property type="entry name" value="F-box-like_dom_sf"/>
</dbReference>
<dbReference type="InterPro" id="IPR050796">
    <property type="entry name" value="SCF_F-box_component"/>
</dbReference>
<reference evidence="2" key="1">
    <citation type="submission" date="2020-06" db="EMBL/GenBank/DDBJ databases">
        <authorList>
            <person name="Li T."/>
            <person name="Hu X."/>
            <person name="Zhang T."/>
            <person name="Song X."/>
            <person name="Zhang H."/>
            <person name="Dai N."/>
            <person name="Sheng W."/>
            <person name="Hou X."/>
            <person name="Wei L."/>
        </authorList>
    </citation>
    <scope>NUCLEOTIDE SEQUENCE</scope>
    <source>
        <strain evidence="2">3651</strain>
        <tissue evidence="2">Leaf</tissue>
    </source>
</reference>
<evidence type="ECO:0000313" key="2">
    <source>
        <dbReference type="EMBL" id="KAK4432926.1"/>
    </source>
</evidence>
<evidence type="ECO:0000259" key="1">
    <source>
        <dbReference type="PROSITE" id="PS50181"/>
    </source>
</evidence>
<dbReference type="Gene3D" id="1.20.1280.50">
    <property type="match status" value="1"/>
</dbReference>
<dbReference type="InterPro" id="IPR001810">
    <property type="entry name" value="F-box_dom"/>
</dbReference>
<accession>A0AAE1YMF4</accession>
<dbReference type="InterPro" id="IPR006527">
    <property type="entry name" value="F-box-assoc_dom_typ1"/>
</dbReference>
<protein>
    <submittedName>
        <fullName evidence="2">F-box protein CPR1</fullName>
    </submittedName>
</protein>
<name>A0AAE1YMF4_9LAMI</name>
<dbReference type="NCBIfam" id="TIGR01640">
    <property type="entry name" value="F_box_assoc_1"/>
    <property type="match status" value="1"/>
</dbReference>
<gene>
    <name evidence="2" type="ORF">Salat_1054800</name>
</gene>
<feature type="domain" description="F-box" evidence="1">
    <location>
        <begin position="7"/>
        <end position="45"/>
    </location>
</feature>
<dbReference type="Pfam" id="PF00646">
    <property type="entry name" value="F-box"/>
    <property type="match status" value="1"/>
</dbReference>